<keyword evidence="2" id="KW-0732">Signal</keyword>
<dbReference type="PANTHER" id="PTHR43649:SF31">
    <property type="entry name" value="SN-GLYCEROL-3-PHOSPHATE-BINDING PERIPLASMIC PROTEIN UGPB"/>
    <property type="match status" value="1"/>
</dbReference>
<evidence type="ECO:0000313" key="3">
    <source>
        <dbReference type="EMBL" id="HIQ63465.1"/>
    </source>
</evidence>
<sequence length="514" mass="57561">MKIRRLFVLVLIVCMLCPAALAQQAEPAASGAWVMMGYEPESETRAWADSLFFSRMEALTGVSFTFRQYGDVEAYRAAREEAFSTGEMPDVLFKACLSPAEEMRLLQDGQIIDLAPYLESCMPTLWTILEARPDWREIITQPDGAIASLPLLNGAQRQCAVWINGQWLDALGLTMPETIDEYTQVLRAFRDMDPNGNGKQDEVPLSLVGPWEAKFLLHAWGLTPNDYNLYVDQSGTVCFAPYQEEFRAFVEWLHMALEEGLVDSQAFRQSQSMRTASLTTTDTSDNQPQTLGGMISVAPYTLVSLDDAVDYVVLTPLAYEQERVYRQLLGGVARGTFAVTSACEDVEAVLRWADYLYTEEGGRLAFAGEEGVDYTMDSQGRWRWTAEDNYGTLTNTLSLSIIAGDDVTPGLEPAAFMRNTEIDADNHVRRQTDTLRDYLVEPFPATWPTDEAREARIAEMQAALAPCIDTAIANFAMGLTELNDETWQDFLQTLEELGAEEFIALWQEKLDETA</sequence>
<comment type="caution">
    <text evidence="3">The sequence shown here is derived from an EMBL/GenBank/DDBJ whole genome shotgun (WGS) entry which is preliminary data.</text>
</comment>
<dbReference type="Proteomes" id="UP000886819">
    <property type="component" value="Unassembled WGS sequence"/>
</dbReference>
<gene>
    <name evidence="3" type="ORF">IAA66_07780</name>
</gene>
<name>A0A9D0YZ10_9FIRM</name>
<evidence type="ECO:0000256" key="2">
    <source>
        <dbReference type="SAM" id="SignalP"/>
    </source>
</evidence>
<evidence type="ECO:0000256" key="1">
    <source>
        <dbReference type="ARBA" id="ARBA00008520"/>
    </source>
</evidence>
<organism evidence="3 4">
    <name type="scientific">Candidatus Avichristensenella intestinipullorum</name>
    <dbReference type="NCBI Taxonomy" id="2840693"/>
    <lineage>
        <taxon>Bacteria</taxon>
        <taxon>Bacillati</taxon>
        <taxon>Bacillota</taxon>
        <taxon>Clostridia</taxon>
        <taxon>Candidatus Avichristensenella</taxon>
    </lineage>
</organism>
<comment type="similarity">
    <text evidence="1">Belongs to the bacterial solute-binding protein 1 family.</text>
</comment>
<feature type="signal peptide" evidence="2">
    <location>
        <begin position="1"/>
        <end position="22"/>
    </location>
</feature>
<dbReference type="AlphaFoldDB" id="A0A9D0YZ10"/>
<evidence type="ECO:0000313" key="4">
    <source>
        <dbReference type="Proteomes" id="UP000886819"/>
    </source>
</evidence>
<dbReference type="InterPro" id="IPR050490">
    <property type="entry name" value="Bact_solute-bd_prot1"/>
</dbReference>
<dbReference type="SUPFAM" id="SSF53850">
    <property type="entry name" value="Periplasmic binding protein-like II"/>
    <property type="match status" value="1"/>
</dbReference>
<dbReference type="Gene3D" id="3.40.190.10">
    <property type="entry name" value="Periplasmic binding protein-like II"/>
    <property type="match status" value="2"/>
</dbReference>
<proteinExistence type="inferred from homology"/>
<dbReference type="PANTHER" id="PTHR43649">
    <property type="entry name" value="ARABINOSE-BINDING PROTEIN-RELATED"/>
    <property type="match status" value="1"/>
</dbReference>
<dbReference type="EMBL" id="DVFI01000106">
    <property type="protein sequence ID" value="HIQ63465.1"/>
    <property type="molecule type" value="Genomic_DNA"/>
</dbReference>
<accession>A0A9D0YZ10</accession>
<reference evidence="3" key="2">
    <citation type="journal article" date="2021" name="PeerJ">
        <title>Extensive microbial diversity within the chicken gut microbiome revealed by metagenomics and culture.</title>
        <authorList>
            <person name="Gilroy R."/>
            <person name="Ravi A."/>
            <person name="Getino M."/>
            <person name="Pursley I."/>
            <person name="Horton D.L."/>
            <person name="Alikhan N.F."/>
            <person name="Baker D."/>
            <person name="Gharbi K."/>
            <person name="Hall N."/>
            <person name="Watson M."/>
            <person name="Adriaenssens E.M."/>
            <person name="Foster-Nyarko E."/>
            <person name="Jarju S."/>
            <person name="Secka A."/>
            <person name="Antonio M."/>
            <person name="Oren A."/>
            <person name="Chaudhuri R.R."/>
            <person name="La Ragione R."/>
            <person name="Hildebrand F."/>
            <person name="Pallen M.J."/>
        </authorList>
    </citation>
    <scope>NUCLEOTIDE SEQUENCE</scope>
    <source>
        <strain evidence="3">ChiHile30-977</strain>
    </source>
</reference>
<feature type="chain" id="PRO_5039504836" evidence="2">
    <location>
        <begin position="23"/>
        <end position="514"/>
    </location>
</feature>
<reference evidence="3" key="1">
    <citation type="submission" date="2020-10" db="EMBL/GenBank/DDBJ databases">
        <authorList>
            <person name="Gilroy R."/>
        </authorList>
    </citation>
    <scope>NUCLEOTIDE SEQUENCE</scope>
    <source>
        <strain evidence="3">ChiHile30-977</strain>
    </source>
</reference>
<protein>
    <submittedName>
        <fullName evidence="3">Extracellular solute-binding protein</fullName>
    </submittedName>
</protein>